<organism evidence="1 2">
    <name type="scientific">Rotaria socialis</name>
    <dbReference type="NCBI Taxonomy" id="392032"/>
    <lineage>
        <taxon>Eukaryota</taxon>
        <taxon>Metazoa</taxon>
        <taxon>Spiralia</taxon>
        <taxon>Gnathifera</taxon>
        <taxon>Rotifera</taxon>
        <taxon>Eurotatoria</taxon>
        <taxon>Bdelloidea</taxon>
        <taxon>Philodinida</taxon>
        <taxon>Philodinidae</taxon>
        <taxon>Rotaria</taxon>
    </lineage>
</organism>
<dbReference type="EMBL" id="CAJOBS010014943">
    <property type="protein sequence ID" value="CAF4955719.1"/>
    <property type="molecule type" value="Genomic_DNA"/>
</dbReference>
<dbReference type="Proteomes" id="UP000663838">
    <property type="component" value="Unassembled WGS sequence"/>
</dbReference>
<feature type="non-terminal residue" evidence="1">
    <location>
        <position position="97"/>
    </location>
</feature>
<accession>A0A821Y3H0</accession>
<dbReference type="AlphaFoldDB" id="A0A821Y3H0"/>
<evidence type="ECO:0000313" key="1">
    <source>
        <dbReference type="EMBL" id="CAF4955719.1"/>
    </source>
</evidence>
<protein>
    <submittedName>
        <fullName evidence="1">Uncharacterized protein</fullName>
    </submittedName>
</protein>
<name>A0A821Y3H0_9BILA</name>
<feature type="non-terminal residue" evidence="1">
    <location>
        <position position="1"/>
    </location>
</feature>
<sequence length="97" mass="11023">KYKTIMTHTNSRLLDASEERLNALAPLHGYAEERLVSLEDAVVSLRNLVHNIDVRVWTATNRSENPADKLTPNESAAIILYTIEWDPNHPSLYLVLN</sequence>
<comment type="caution">
    <text evidence="1">The sequence shown here is derived from an EMBL/GenBank/DDBJ whole genome shotgun (WGS) entry which is preliminary data.</text>
</comment>
<evidence type="ECO:0000313" key="2">
    <source>
        <dbReference type="Proteomes" id="UP000663838"/>
    </source>
</evidence>
<gene>
    <name evidence="1" type="ORF">TOA249_LOCUS34064</name>
</gene>
<reference evidence="1" key="1">
    <citation type="submission" date="2021-02" db="EMBL/GenBank/DDBJ databases">
        <authorList>
            <person name="Nowell W R."/>
        </authorList>
    </citation>
    <scope>NUCLEOTIDE SEQUENCE</scope>
</reference>
<proteinExistence type="predicted"/>